<feature type="compositionally biased region" description="Low complexity" evidence="1">
    <location>
        <begin position="20"/>
        <end position="37"/>
    </location>
</feature>
<dbReference type="PANTHER" id="PTHR37385:SF2">
    <property type="entry name" value="PROTEIN LPA2"/>
    <property type="match status" value="1"/>
</dbReference>
<evidence type="ECO:0000313" key="3">
    <source>
        <dbReference type="Proteomes" id="UP000541444"/>
    </source>
</evidence>
<protein>
    <submittedName>
        <fullName evidence="2">Uncharacterized protein</fullName>
    </submittedName>
</protein>
<dbReference type="EMBL" id="JACGCM010001620">
    <property type="protein sequence ID" value="KAF6152599.1"/>
    <property type="molecule type" value="Genomic_DNA"/>
</dbReference>
<name>A0A7J7MCJ6_9MAGN</name>
<dbReference type="GO" id="GO:0009507">
    <property type="term" value="C:chloroplast"/>
    <property type="evidence" value="ECO:0007669"/>
    <property type="project" value="TreeGrafter"/>
</dbReference>
<organism evidence="2 3">
    <name type="scientific">Kingdonia uniflora</name>
    <dbReference type="NCBI Taxonomy" id="39325"/>
    <lineage>
        <taxon>Eukaryota</taxon>
        <taxon>Viridiplantae</taxon>
        <taxon>Streptophyta</taxon>
        <taxon>Embryophyta</taxon>
        <taxon>Tracheophyta</taxon>
        <taxon>Spermatophyta</taxon>
        <taxon>Magnoliopsida</taxon>
        <taxon>Ranunculales</taxon>
        <taxon>Circaeasteraceae</taxon>
        <taxon>Kingdonia</taxon>
    </lineage>
</organism>
<dbReference type="OrthoDB" id="568307at2759"/>
<feature type="region of interest" description="Disordered" evidence="1">
    <location>
        <begin position="20"/>
        <end position="110"/>
    </location>
</feature>
<accession>A0A7J7MCJ6</accession>
<gene>
    <name evidence="2" type="ORF">GIB67_013046</name>
</gene>
<feature type="compositionally biased region" description="Low complexity" evidence="1">
    <location>
        <begin position="98"/>
        <end position="110"/>
    </location>
</feature>
<comment type="caution">
    <text evidence="2">The sequence shown here is derived from an EMBL/GenBank/DDBJ whole genome shotgun (WGS) entry which is preliminary data.</text>
</comment>
<keyword evidence="3" id="KW-1185">Reference proteome</keyword>
<dbReference type="PANTHER" id="PTHR37385">
    <property type="entry name" value="PROTEIN LOW PSII ACCUMULATION 2, CHLOROPLASTIC"/>
    <property type="match status" value="1"/>
</dbReference>
<feature type="compositionally biased region" description="Low complexity" evidence="1">
    <location>
        <begin position="65"/>
        <end position="75"/>
    </location>
</feature>
<dbReference type="Proteomes" id="UP000541444">
    <property type="component" value="Unassembled WGS sequence"/>
</dbReference>
<proteinExistence type="predicted"/>
<dbReference type="AlphaFoldDB" id="A0A7J7MCJ6"/>
<evidence type="ECO:0000313" key="2">
    <source>
        <dbReference type="EMBL" id="KAF6152599.1"/>
    </source>
</evidence>
<sequence length="153" mass="16487">MALAIQSPCFLKQQLPLLLPSKTKTRFRPTVTTTATKSEQPKPTNQETLQPPKKPITKTGVGFGSTSSPSSSQTQDSKKKRRASIVRRTPLEKPSFLSQQGKTPQPIQQQSQNETAFLLTWSGLGSLIIVEGLALSASGIGSFATPICDIHIG</sequence>
<reference evidence="2 3" key="1">
    <citation type="journal article" date="2020" name="IScience">
        <title>Genome Sequencing of the Endangered Kingdonia uniflora (Circaeasteraceae, Ranunculales) Reveals Potential Mechanisms of Evolutionary Specialization.</title>
        <authorList>
            <person name="Sun Y."/>
            <person name="Deng T."/>
            <person name="Zhang A."/>
            <person name="Moore M.J."/>
            <person name="Landis J.B."/>
            <person name="Lin N."/>
            <person name="Zhang H."/>
            <person name="Zhang X."/>
            <person name="Huang J."/>
            <person name="Zhang X."/>
            <person name="Sun H."/>
            <person name="Wang H."/>
        </authorList>
    </citation>
    <scope>NUCLEOTIDE SEQUENCE [LARGE SCALE GENOMIC DNA]</scope>
    <source>
        <strain evidence="2">TB1705</strain>
        <tissue evidence="2">Leaf</tissue>
    </source>
</reference>
<dbReference type="InterPro" id="IPR038789">
    <property type="entry name" value="LPA2-like"/>
</dbReference>
<evidence type="ECO:0000256" key="1">
    <source>
        <dbReference type="SAM" id="MobiDB-lite"/>
    </source>
</evidence>